<feature type="coiled-coil region" evidence="1">
    <location>
        <begin position="23"/>
        <end position="97"/>
    </location>
</feature>
<evidence type="ECO:0000313" key="2">
    <source>
        <dbReference type="EMBL" id="KIW28852.1"/>
    </source>
</evidence>
<dbReference type="EMBL" id="KN847042">
    <property type="protein sequence ID" value="KIW28852.1"/>
    <property type="molecule type" value="Genomic_DNA"/>
</dbReference>
<organism evidence="2 3">
    <name type="scientific">Cladophialophora immunda</name>
    <dbReference type="NCBI Taxonomy" id="569365"/>
    <lineage>
        <taxon>Eukaryota</taxon>
        <taxon>Fungi</taxon>
        <taxon>Dikarya</taxon>
        <taxon>Ascomycota</taxon>
        <taxon>Pezizomycotina</taxon>
        <taxon>Eurotiomycetes</taxon>
        <taxon>Chaetothyriomycetidae</taxon>
        <taxon>Chaetothyriales</taxon>
        <taxon>Herpotrichiellaceae</taxon>
        <taxon>Cladophialophora</taxon>
    </lineage>
</organism>
<keyword evidence="1" id="KW-0175">Coiled coil</keyword>
<sequence length="120" mass="13672">MTSTSNSDREHHPSFLFSDIPTVDSLLRQVDQLQESVDGEILEGLEEENALLKQSLKCGRQKMVSLATILREAFEGYVVLNAYLENLQKEKRAISEEWASLLQFNSDETVGAEERNRRSI</sequence>
<reference evidence="2 3" key="1">
    <citation type="submission" date="2015-01" db="EMBL/GenBank/DDBJ databases">
        <title>The Genome Sequence of Cladophialophora immunda CBS83496.</title>
        <authorList>
            <consortium name="The Broad Institute Genomics Platform"/>
            <person name="Cuomo C."/>
            <person name="de Hoog S."/>
            <person name="Gorbushina A."/>
            <person name="Stielow B."/>
            <person name="Teixiera M."/>
            <person name="Abouelleil A."/>
            <person name="Chapman S.B."/>
            <person name="Priest M."/>
            <person name="Young S.K."/>
            <person name="Wortman J."/>
            <person name="Nusbaum C."/>
            <person name="Birren B."/>
        </authorList>
    </citation>
    <scope>NUCLEOTIDE SEQUENCE [LARGE SCALE GENOMIC DNA]</scope>
    <source>
        <strain evidence="2 3">CBS 83496</strain>
    </source>
</reference>
<name>A0A0D2AUE1_9EURO</name>
<accession>A0A0D2AUE1</accession>
<dbReference type="RefSeq" id="XP_016249068.1">
    <property type="nucleotide sequence ID" value="XM_016391549.1"/>
</dbReference>
<gene>
    <name evidence="2" type="ORF">PV07_04715</name>
</gene>
<evidence type="ECO:0000256" key="1">
    <source>
        <dbReference type="SAM" id="Coils"/>
    </source>
</evidence>
<keyword evidence="3" id="KW-1185">Reference proteome</keyword>
<dbReference type="OrthoDB" id="4157201at2759"/>
<dbReference type="Proteomes" id="UP000054466">
    <property type="component" value="Unassembled WGS sequence"/>
</dbReference>
<evidence type="ECO:0000313" key="3">
    <source>
        <dbReference type="Proteomes" id="UP000054466"/>
    </source>
</evidence>
<dbReference type="HOGENOM" id="CLU_2049439_0_0_1"/>
<dbReference type="AlphaFoldDB" id="A0A0D2AUE1"/>
<dbReference type="VEuPathDB" id="FungiDB:PV07_04715"/>
<dbReference type="GeneID" id="27343909"/>
<protein>
    <submittedName>
        <fullName evidence="2">Uncharacterized protein</fullName>
    </submittedName>
</protein>
<proteinExistence type="predicted"/>